<accession>A0A655P431</accession>
<dbReference type="AlphaFoldDB" id="A0A655P431"/>
<dbReference type="Proteomes" id="UP000041770">
    <property type="component" value="Unassembled WGS sequence"/>
</dbReference>
<name>A0A655P431_VIBCL</name>
<dbReference type="EMBL" id="CWOW01000002">
    <property type="protein sequence ID" value="CRZ92876.1"/>
    <property type="molecule type" value="Genomic_DNA"/>
</dbReference>
<sequence>MALSSGCGLAKMPLTKALCSVRLTCALCTPSTESRAFSTDATQLAQVIPLISRESVWLDASVASVFEEFSASGVSVSFSSMEAAGANVDSCSASIA</sequence>
<evidence type="ECO:0000313" key="2">
    <source>
        <dbReference type="EMBL" id="CSD08389.1"/>
    </source>
</evidence>
<dbReference type="EMBL" id="CWQY01000026">
    <property type="protein sequence ID" value="CSD08389.1"/>
    <property type="molecule type" value="Genomic_DNA"/>
</dbReference>
<reference evidence="3 4" key="1">
    <citation type="submission" date="2015-07" db="EMBL/GenBank/DDBJ databases">
        <authorList>
            <consortium name="Pathogen Informatics"/>
        </authorList>
    </citation>
    <scope>NUCLEOTIDE SEQUENCE [LARGE SCALE GENOMIC DNA]</scope>
    <source>
        <strain evidence="2 3">A316</strain>
        <strain evidence="1 4">A51</strain>
    </source>
</reference>
<proteinExistence type="predicted"/>
<gene>
    <name evidence="1" type="ORF">ERS013165_00534</name>
    <name evidence="2" type="ORF">ERS013200_03114</name>
</gene>
<dbReference type="Proteomes" id="UP000044806">
    <property type="component" value="Unassembled WGS sequence"/>
</dbReference>
<protein>
    <submittedName>
        <fullName evidence="1">Uncharacterized protein</fullName>
    </submittedName>
</protein>
<evidence type="ECO:0000313" key="4">
    <source>
        <dbReference type="Proteomes" id="UP000044806"/>
    </source>
</evidence>
<evidence type="ECO:0000313" key="1">
    <source>
        <dbReference type="EMBL" id="CRZ92876.1"/>
    </source>
</evidence>
<organism evidence="1 4">
    <name type="scientific">Vibrio cholerae</name>
    <dbReference type="NCBI Taxonomy" id="666"/>
    <lineage>
        <taxon>Bacteria</taxon>
        <taxon>Pseudomonadati</taxon>
        <taxon>Pseudomonadota</taxon>
        <taxon>Gammaproteobacteria</taxon>
        <taxon>Vibrionales</taxon>
        <taxon>Vibrionaceae</taxon>
        <taxon>Vibrio</taxon>
    </lineage>
</organism>
<evidence type="ECO:0000313" key="3">
    <source>
        <dbReference type="Proteomes" id="UP000041770"/>
    </source>
</evidence>